<gene>
    <name evidence="1" type="ORF">F2P81_008235</name>
</gene>
<sequence length="186" mass="20997">MAALALSDPLDHQVPGAGAREQHVIGPRNCERALRQINTFILTVVNVNLFVGNRRNYPSHKDVYGFFVLRRSTSTGEAAAFFGFLVKKSPAATAVRYQEVEKRGISKRSMSSLQLLRCLELHRCGVFQRADWMSFAIVFIQIFFSPHKCRRKIYLQVVFPIADLFHGESYGVQEADYGVCNAKVVV</sequence>
<reference evidence="1 2" key="1">
    <citation type="submission" date="2019-06" db="EMBL/GenBank/DDBJ databases">
        <title>Draft genomes of female and male turbot (Scophthalmus maximus).</title>
        <authorList>
            <person name="Xu H."/>
            <person name="Xu X.-W."/>
            <person name="Shao C."/>
            <person name="Chen S."/>
        </authorList>
    </citation>
    <scope>NUCLEOTIDE SEQUENCE [LARGE SCALE GENOMIC DNA]</scope>
    <source>
        <strain evidence="1">Ysfricsl-2016a</strain>
        <tissue evidence="1">Blood</tissue>
    </source>
</reference>
<organism evidence="1 2">
    <name type="scientific">Scophthalmus maximus</name>
    <name type="common">Turbot</name>
    <name type="synonym">Psetta maxima</name>
    <dbReference type="NCBI Taxonomy" id="52904"/>
    <lineage>
        <taxon>Eukaryota</taxon>
        <taxon>Metazoa</taxon>
        <taxon>Chordata</taxon>
        <taxon>Craniata</taxon>
        <taxon>Vertebrata</taxon>
        <taxon>Euteleostomi</taxon>
        <taxon>Actinopterygii</taxon>
        <taxon>Neopterygii</taxon>
        <taxon>Teleostei</taxon>
        <taxon>Neoteleostei</taxon>
        <taxon>Acanthomorphata</taxon>
        <taxon>Carangaria</taxon>
        <taxon>Pleuronectiformes</taxon>
        <taxon>Pleuronectoidei</taxon>
        <taxon>Scophthalmidae</taxon>
        <taxon>Scophthalmus</taxon>
    </lineage>
</organism>
<dbReference type="EMBL" id="VEVO01000007">
    <property type="protein sequence ID" value="KAF0040000.1"/>
    <property type="molecule type" value="Genomic_DNA"/>
</dbReference>
<dbReference type="Proteomes" id="UP000438429">
    <property type="component" value="Unassembled WGS sequence"/>
</dbReference>
<evidence type="ECO:0000313" key="1">
    <source>
        <dbReference type="EMBL" id="KAF0040000.1"/>
    </source>
</evidence>
<name>A0A6A4T7N0_SCOMX</name>
<accession>A0A6A4T7N0</accession>
<proteinExistence type="predicted"/>
<evidence type="ECO:0000313" key="2">
    <source>
        <dbReference type="Proteomes" id="UP000438429"/>
    </source>
</evidence>
<comment type="caution">
    <text evidence="1">The sequence shown here is derived from an EMBL/GenBank/DDBJ whole genome shotgun (WGS) entry which is preliminary data.</text>
</comment>
<protein>
    <submittedName>
        <fullName evidence="1">Uncharacterized protein</fullName>
    </submittedName>
</protein>
<dbReference type="AlphaFoldDB" id="A0A6A4T7N0"/>